<evidence type="ECO:0000256" key="1">
    <source>
        <dbReference type="ARBA" id="ARBA00004323"/>
    </source>
</evidence>
<name>A0A4T0V1C3_9NEIS</name>
<organism evidence="15 16">
    <name type="scientific">Crenobacter intestini</name>
    <dbReference type="NCBI Taxonomy" id="2563443"/>
    <lineage>
        <taxon>Bacteria</taxon>
        <taxon>Pseudomonadati</taxon>
        <taxon>Pseudomonadota</taxon>
        <taxon>Betaproteobacteria</taxon>
        <taxon>Neisseriales</taxon>
        <taxon>Neisseriaceae</taxon>
        <taxon>Crenobacter</taxon>
    </lineage>
</organism>
<evidence type="ECO:0000256" key="7">
    <source>
        <dbReference type="ARBA" id="ARBA00022824"/>
    </source>
</evidence>
<dbReference type="GO" id="GO:0046872">
    <property type="term" value="F:metal ion binding"/>
    <property type="evidence" value="ECO:0007669"/>
    <property type="project" value="UniProtKB-KW"/>
</dbReference>
<evidence type="ECO:0000256" key="14">
    <source>
        <dbReference type="ARBA" id="ARBA00042865"/>
    </source>
</evidence>
<dbReference type="GO" id="GO:0015012">
    <property type="term" value="P:heparan sulfate proteoglycan biosynthetic process"/>
    <property type="evidence" value="ECO:0007669"/>
    <property type="project" value="TreeGrafter"/>
</dbReference>
<dbReference type="InterPro" id="IPR043538">
    <property type="entry name" value="XYLT"/>
</dbReference>
<dbReference type="Pfam" id="PF02485">
    <property type="entry name" value="Branch"/>
    <property type="match status" value="1"/>
</dbReference>
<evidence type="ECO:0000256" key="4">
    <source>
        <dbReference type="ARBA" id="ARBA00022679"/>
    </source>
</evidence>
<evidence type="ECO:0000256" key="5">
    <source>
        <dbReference type="ARBA" id="ARBA00022692"/>
    </source>
</evidence>
<evidence type="ECO:0000256" key="11">
    <source>
        <dbReference type="ARBA" id="ARBA00023136"/>
    </source>
</evidence>
<dbReference type="AlphaFoldDB" id="A0A4T0V1C3"/>
<dbReference type="InterPro" id="IPR003406">
    <property type="entry name" value="Glyco_trans_14"/>
</dbReference>
<keyword evidence="16" id="KW-1185">Reference proteome</keyword>
<keyword evidence="7" id="KW-0256">Endoplasmic reticulum</keyword>
<keyword evidence="4" id="KW-0808">Transferase</keyword>
<evidence type="ECO:0000256" key="13">
    <source>
        <dbReference type="ARBA" id="ARBA00023180"/>
    </source>
</evidence>
<evidence type="ECO:0000256" key="3">
    <source>
        <dbReference type="ARBA" id="ARBA00022676"/>
    </source>
</evidence>
<keyword evidence="8" id="KW-0735">Signal-anchor</keyword>
<sequence length="323" mass="36469">MALISYVIVAYHQPAFLSRLVDALRAPDVFFYIHIDARVDLAPFEACLPPAADVHYVQTRYGCHWGGYGLVEAFLAGARAALADACEGYIVTMCGSSYPLQPPQAIRHFLEASPGTCYLSWFGERFHRHHLSWRLSRRLLPLQSPPRKGMDVLLLPTFNPRKIFASFETFRLWLCNLDAYFVRRKVPPCVGKISGGEGWTIFPADYWRRIFAWLAENPEFEAFFRKVLISGELFFTTLHGALPAPHRPLPWYLDWECGHDGSPAVLTADDDFERFSASGALFARKFDAVKSARLLDRIDSELLGRPASDPGSHRLPVAEEAGH</sequence>
<evidence type="ECO:0000313" key="15">
    <source>
        <dbReference type="EMBL" id="TIC85318.1"/>
    </source>
</evidence>
<evidence type="ECO:0000256" key="6">
    <source>
        <dbReference type="ARBA" id="ARBA00022723"/>
    </source>
</evidence>
<dbReference type="PANTHER" id="PTHR46025">
    <property type="entry name" value="XYLOSYLTRANSFERASE OXT"/>
    <property type="match status" value="1"/>
</dbReference>
<evidence type="ECO:0000313" key="16">
    <source>
        <dbReference type="Proteomes" id="UP000308891"/>
    </source>
</evidence>
<evidence type="ECO:0000256" key="2">
    <source>
        <dbReference type="ARBA" id="ARBA00004648"/>
    </source>
</evidence>
<protein>
    <recommendedName>
        <fullName evidence="14">Peptide O-xylosyltransferase</fullName>
    </recommendedName>
</protein>
<keyword evidence="6" id="KW-0479">Metal-binding</keyword>
<keyword evidence="11" id="KW-0472">Membrane</keyword>
<evidence type="ECO:0000256" key="8">
    <source>
        <dbReference type="ARBA" id="ARBA00022968"/>
    </source>
</evidence>
<dbReference type="GO" id="GO:0050650">
    <property type="term" value="P:chondroitin sulfate proteoglycan biosynthetic process"/>
    <property type="evidence" value="ECO:0007669"/>
    <property type="project" value="TreeGrafter"/>
</dbReference>
<keyword evidence="12" id="KW-1015">Disulfide bond</keyword>
<reference evidence="15 16" key="1">
    <citation type="submission" date="2019-04" db="EMBL/GenBank/DDBJ databases">
        <title>Crenobacter sp. nov.</title>
        <authorList>
            <person name="Shi S."/>
        </authorList>
    </citation>
    <scope>NUCLEOTIDE SEQUENCE [LARGE SCALE GENOMIC DNA]</scope>
    <source>
        <strain evidence="15 16">GY 70310</strain>
    </source>
</reference>
<dbReference type="GO" id="GO:0030158">
    <property type="term" value="F:protein xylosyltransferase activity"/>
    <property type="evidence" value="ECO:0007669"/>
    <property type="project" value="InterPro"/>
</dbReference>
<keyword evidence="10" id="KW-0333">Golgi apparatus</keyword>
<dbReference type="Proteomes" id="UP000308891">
    <property type="component" value="Unassembled WGS sequence"/>
</dbReference>
<proteinExistence type="predicted"/>
<dbReference type="GO" id="GO:0016020">
    <property type="term" value="C:membrane"/>
    <property type="evidence" value="ECO:0007669"/>
    <property type="project" value="InterPro"/>
</dbReference>
<keyword evidence="3" id="KW-0328">Glycosyltransferase</keyword>
<comment type="caution">
    <text evidence="15">The sequence shown here is derived from an EMBL/GenBank/DDBJ whole genome shotgun (WGS) entry which is preliminary data.</text>
</comment>
<keyword evidence="9" id="KW-1133">Transmembrane helix</keyword>
<evidence type="ECO:0000256" key="9">
    <source>
        <dbReference type="ARBA" id="ARBA00022989"/>
    </source>
</evidence>
<accession>A0A4T0V1C3</accession>
<gene>
    <name evidence="15" type="ORF">E5K04_04880</name>
</gene>
<dbReference type="OrthoDB" id="7943907at2"/>
<evidence type="ECO:0000256" key="12">
    <source>
        <dbReference type="ARBA" id="ARBA00023157"/>
    </source>
</evidence>
<comment type="subcellular location">
    <subcellularLocation>
        <location evidence="2">Endoplasmic reticulum membrane</location>
        <topology evidence="2">Single-pass type II membrane protein</topology>
    </subcellularLocation>
    <subcellularLocation>
        <location evidence="1">Golgi apparatus membrane</location>
        <topology evidence="1">Single-pass type II membrane protein</topology>
    </subcellularLocation>
</comment>
<evidence type="ECO:0000256" key="10">
    <source>
        <dbReference type="ARBA" id="ARBA00023034"/>
    </source>
</evidence>
<keyword evidence="13" id="KW-0325">Glycoprotein</keyword>
<keyword evidence="5" id="KW-0812">Transmembrane</keyword>
<dbReference type="PANTHER" id="PTHR46025:SF3">
    <property type="entry name" value="XYLOSYLTRANSFERASE OXT"/>
    <property type="match status" value="1"/>
</dbReference>
<dbReference type="EMBL" id="STGJ01000003">
    <property type="protein sequence ID" value="TIC85318.1"/>
    <property type="molecule type" value="Genomic_DNA"/>
</dbReference>